<dbReference type="InterPro" id="IPR016035">
    <property type="entry name" value="Acyl_Trfase/lysoPLipase"/>
</dbReference>
<gene>
    <name evidence="6" type="ORF">M408DRAFT_30828</name>
</gene>
<keyword evidence="7" id="KW-1185">Reference proteome</keyword>
<evidence type="ECO:0000256" key="1">
    <source>
        <dbReference type="ARBA" id="ARBA00022801"/>
    </source>
</evidence>
<dbReference type="AlphaFoldDB" id="A0A0C3A5E3"/>
<dbReference type="GO" id="GO:0016042">
    <property type="term" value="P:lipid catabolic process"/>
    <property type="evidence" value="ECO:0007669"/>
    <property type="project" value="UniProtKB-KW"/>
</dbReference>
<dbReference type="GO" id="GO:0047499">
    <property type="term" value="F:calcium-independent phospholipase A2 activity"/>
    <property type="evidence" value="ECO:0007669"/>
    <property type="project" value="TreeGrafter"/>
</dbReference>
<comment type="caution">
    <text evidence="4">Lacks conserved residue(s) required for the propagation of feature annotation.</text>
</comment>
<dbReference type="PANTHER" id="PTHR24185:SF1">
    <property type="entry name" value="CALCIUM-INDEPENDENT PHOSPHOLIPASE A2-GAMMA"/>
    <property type="match status" value="1"/>
</dbReference>
<reference evidence="6 7" key="1">
    <citation type="submission" date="2014-04" db="EMBL/GenBank/DDBJ databases">
        <authorList>
            <consortium name="DOE Joint Genome Institute"/>
            <person name="Kuo A."/>
            <person name="Zuccaro A."/>
            <person name="Kohler A."/>
            <person name="Nagy L.G."/>
            <person name="Floudas D."/>
            <person name="Copeland A."/>
            <person name="Barry K.W."/>
            <person name="Cichocki N."/>
            <person name="Veneault-Fourrey C."/>
            <person name="LaButti K."/>
            <person name="Lindquist E.A."/>
            <person name="Lipzen A."/>
            <person name="Lundell T."/>
            <person name="Morin E."/>
            <person name="Murat C."/>
            <person name="Sun H."/>
            <person name="Tunlid A."/>
            <person name="Henrissat B."/>
            <person name="Grigoriev I.V."/>
            <person name="Hibbett D.S."/>
            <person name="Martin F."/>
            <person name="Nordberg H.P."/>
            <person name="Cantor M.N."/>
            <person name="Hua S.X."/>
        </authorList>
    </citation>
    <scope>NUCLEOTIDE SEQUENCE [LARGE SCALE GENOMIC DNA]</scope>
    <source>
        <strain evidence="6 7">MAFF 305830</strain>
    </source>
</reference>
<dbReference type="GO" id="GO:0016020">
    <property type="term" value="C:membrane"/>
    <property type="evidence" value="ECO:0007669"/>
    <property type="project" value="TreeGrafter"/>
</dbReference>
<dbReference type="GO" id="GO:0019369">
    <property type="term" value="P:arachidonate metabolic process"/>
    <property type="evidence" value="ECO:0007669"/>
    <property type="project" value="TreeGrafter"/>
</dbReference>
<reference evidence="7" key="2">
    <citation type="submission" date="2015-01" db="EMBL/GenBank/DDBJ databases">
        <title>Evolutionary Origins and Diversification of the Mycorrhizal Mutualists.</title>
        <authorList>
            <consortium name="DOE Joint Genome Institute"/>
            <consortium name="Mycorrhizal Genomics Consortium"/>
            <person name="Kohler A."/>
            <person name="Kuo A."/>
            <person name="Nagy L.G."/>
            <person name="Floudas D."/>
            <person name="Copeland A."/>
            <person name="Barry K.W."/>
            <person name="Cichocki N."/>
            <person name="Veneault-Fourrey C."/>
            <person name="LaButti K."/>
            <person name="Lindquist E.A."/>
            <person name="Lipzen A."/>
            <person name="Lundell T."/>
            <person name="Morin E."/>
            <person name="Murat C."/>
            <person name="Riley R."/>
            <person name="Ohm R."/>
            <person name="Sun H."/>
            <person name="Tunlid A."/>
            <person name="Henrissat B."/>
            <person name="Grigoriev I.V."/>
            <person name="Hibbett D.S."/>
            <person name="Martin F."/>
        </authorList>
    </citation>
    <scope>NUCLEOTIDE SEQUENCE [LARGE SCALE GENOMIC DNA]</scope>
    <source>
        <strain evidence="7">MAFF 305830</strain>
    </source>
</reference>
<dbReference type="HOGENOM" id="CLU_000288_144_2_1"/>
<proteinExistence type="predicted"/>
<dbReference type="PANTHER" id="PTHR24185">
    <property type="entry name" value="CALCIUM-INDEPENDENT PHOSPHOLIPASE A2-GAMMA"/>
    <property type="match status" value="1"/>
</dbReference>
<dbReference type="GO" id="GO:0046486">
    <property type="term" value="P:glycerolipid metabolic process"/>
    <property type="evidence" value="ECO:0007669"/>
    <property type="project" value="UniProtKB-ARBA"/>
</dbReference>
<keyword evidence="3" id="KW-0443">Lipid metabolism</keyword>
<dbReference type="SUPFAM" id="SSF52151">
    <property type="entry name" value="FabD/lysophospholipase-like"/>
    <property type="match status" value="1"/>
</dbReference>
<dbReference type="Pfam" id="PF01734">
    <property type="entry name" value="Patatin"/>
    <property type="match status" value="1"/>
</dbReference>
<dbReference type="EMBL" id="KN824513">
    <property type="protein sequence ID" value="KIM19900.1"/>
    <property type="molecule type" value="Genomic_DNA"/>
</dbReference>
<name>A0A0C3A5E3_SERVB</name>
<keyword evidence="1" id="KW-0378">Hydrolase</keyword>
<keyword evidence="2" id="KW-0442">Lipid degradation</keyword>
<dbReference type="Proteomes" id="UP000054097">
    <property type="component" value="Unassembled WGS sequence"/>
</dbReference>
<organism evidence="6 7">
    <name type="scientific">Serendipita vermifera MAFF 305830</name>
    <dbReference type="NCBI Taxonomy" id="933852"/>
    <lineage>
        <taxon>Eukaryota</taxon>
        <taxon>Fungi</taxon>
        <taxon>Dikarya</taxon>
        <taxon>Basidiomycota</taxon>
        <taxon>Agaricomycotina</taxon>
        <taxon>Agaricomycetes</taxon>
        <taxon>Sebacinales</taxon>
        <taxon>Serendipitaceae</taxon>
        <taxon>Serendipita</taxon>
    </lineage>
</organism>
<dbReference type="Gene3D" id="3.40.1090.10">
    <property type="entry name" value="Cytosolic phospholipase A2 catalytic domain"/>
    <property type="match status" value="1"/>
</dbReference>
<evidence type="ECO:0000256" key="4">
    <source>
        <dbReference type="PROSITE-ProRule" id="PRU01161"/>
    </source>
</evidence>
<evidence type="ECO:0000256" key="3">
    <source>
        <dbReference type="ARBA" id="ARBA00023098"/>
    </source>
</evidence>
<dbReference type="STRING" id="933852.A0A0C3A5E3"/>
<evidence type="ECO:0000313" key="6">
    <source>
        <dbReference type="EMBL" id="KIM19900.1"/>
    </source>
</evidence>
<accession>A0A0C3A5E3</accession>
<evidence type="ECO:0000313" key="7">
    <source>
        <dbReference type="Proteomes" id="UP000054097"/>
    </source>
</evidence>
<dbReference type="PROSITE" id="PS51635">
    <property type="entry name" value="PNPLA"/>
    <property type="match status" value="1"/>
</dbReference>
<protein>
    <recommendedName>
        <fullName evidence="5">PNPLA domain-containing protein</fullName>
    </recommendedName>
</protein>
<dbReference type="InterPro" id="IPR002641">
    <property type="entry name" value="PNPLA_dom"/>
</dbReference>
<evidence type="ECO:0000256" key="2">
    <source>
        <dbReference type="ARBA" id="ARBA00022963"/>
    </source>
</evidence>
<dbReference type="OrthoDB" id="1658288at2759"/>
<evidence type="ECO:0000259" key="5">
    <source>
        <dbReference type="PROSITE" id="PS51635"/>
    </source>
</evidence>
<feature type="domain" description="PNPLA" evidence="5">
    <location>
        <begin position="17"/>
        <end position="209"/>
    </location>
</feature>
<sequence>MPLQSGLRTRGSGLCLLGLDSGGPRGVSQLTILARLMHRLNYDSRDDQIIRPCDVFDMIGGSGSGGVIAILLATLKFTAKEALDEFADLCATVLDKQDVDAETRTAALKQYIDGLLERHGIDRNTRIYDPNNHSINCKLAIPISYKHHAGSICMLRSYSTRKEETLELTIGDALMATLATPPLFVSTEQGLHPGFSLMEATKIKSVRTF</sequence>